<evidence type="ECO:0000313" key="1">
    <source>
        <dbReference type="EMBL" id="SFU52397.1"/>
    </source>
</evidence>
<evidence type="ECO:0000313" key="2">
    <source>
        <dbReference type="Proteomes" id="UP000183629"/>
    </source>
</evidence>
<organism evidence="1 2">
    <name type="scientific">Streptococcus gallolyticus</name>
    <dbReference type="NCBI Taxonomy" id="315405"/>
    <lineage>
        <taxon>Bacteria</taxon>
        <taxon>Bacillati</taxon>
        <taxon>Bacillota</taxon>
        <taxon>Bacilli</taxon>
        <taxon>Lactobacillales</taxon>
        <taxon>Streptococcaceae</taxon>
        <taxon>Streptococcus</taxon>
    </lineage>
</organism>
<dbReference type="Proteomes" id="UP000183629">
    <property type="component" value="Unassembled WGS sequence"/>
</dbReference>
<protein>
    <submittedName>
        <fullName evidence="1">Uncharacterized protein</fullName>
    </submittedName>
</protein>
<gene>
    <name evidence="1" type="ORF">SAMN05660328_102351</name>
</gene>
<name>A0A1I7GVB1_9STRE</name>
<accession>A0A1I7GVB1</accession>
<dbReference type="EMBL" id="FPBN01000002">
    <property type="protein sequence ID" value="SFU52397.1"/>
    <property type="molecule type" value="Genomic_DNA"/>
</dbReference>
<dbReference type="RefSeq" id="WP_176760969.1">
    <property type="nucleotide sequence ID" value="NZ_FNFJ01000001.1"/>
</dbReference>
<proteinExistence type="predicted"/>
<keyword evidence="2" id="KW-1185">Reference proteome</keyword>
<sequence>MTAKEKQVRETIITFLMSELHLSRQESQNHLAELEEFGLVKIHPSGTFYLKVV</sequence>
<reference evidence="2" key="1">
    <citation type="submission" date="2016-10" db="EMBL/GenBank/DDBJ databases">
        <authorList>
            <person name="Varghese N."/>
            <person name="Submissions S."/>
        </authorList>
    </citation>
    <scope>NUCLEOTIDE SEQUENCE [LARGE SCALE GENOMIC DNA]</scope>
    <source>
        <strain evidence="2">LMG 15572</strain>
    </source>
</reference>
<dbReference type="AlphaFoldDB" id="A0A1I7GVB1"/>